<dbReference type="PROSITE" id="PS51266">
    <property type="entry name" value="ZF_CHY"/>
    <property type="match status" value="1"/>
</dbReference>
<dbReference type="Pfam" id="PF05495">
    <property type="entry name" value="zf-CHY"/>
    <property type="match status" value="1"/>
</dbReference>
<dbReference type="InterPro" id="IPR052604">
    <property type="entry name" value="Mito_Tim_assembly_helper"/>
</dbReference>
<gene>
    <name evidence="5" type="ORF">GA0061094_3595</name>
</gene>
<dbReference type="PANTHER" id="PTHR28082">
    <property type="entry name" value="ZINC FINGER PROTEIN"/>
    <property type="match status" value="1"/>
</dbReference>
<sequence>MVPQHVEVKGVGVDSKTRCLHYHSERDIIAIKFKCCNTYYPCHLCHEEKAGHEPVRWSREEWDTKAVLCGVCRNELTILQYMNSQSVCPHCQSDFNPGCRNHYHLYFEG</sequence>
<evidence type="ECO:0000256" key="2">
    <source>
        <dbReference type="ARBA" id="ARBA00022771"/>
    </source>
</evidence>
<dbReference type="InterPro" id="IPR008913">
    <property type="entry name" value="Znf_CHY"/>
</dbReference>
<evidence type="ECO:0000313" key="5">
    <source>
        <dbReference type="EMBL" id="SCC26665.1"/>
    </source>
</evidence>
<name>A0A1C4D5K1_9BACI</name>
<evidence type="ECO:0000256" key="3">
    <source>
        <dbReference type="ARBA" id="ARBA00022833"/>
    </source>
</evidence>
<accession>A0A1C4D5K1</accession>
<dbReference type="InterPro" id="IPR016694">
    <property type="entry name" value="UCP017292"/>
</dbReference>
<protein>
    <submittedName>
        <fullName evidence="5">Uncharacterized protein, contains Zn-finger domain of CHY type</fullName>
    </submittedName>
</protein>
<keyword evidence="1" id="KW-0479">Metal-binding</keyword>
<dbReference type="OrthoDB" id="882119at2"/>
<dbReference type="PIRSF" id="PIRSF017292">
    <property type="entry name" value="UCP017292_Znf_CHY"/>
    <property type="match status" value="1"/>
</dbReference>
<dbReference type="GO" id="GO:0045041">
    <property type="term" value="P:protein import into mitochondrial intermembrane space"/>
    <property type="evidence" value="ECO:0007669"/>
    <property type="project" value="TreeGrafter"/>
</dbReference>
<dbReference type="RefSeq" id="WP_074440055.1">
    <property type="nucleotide sequence ID" value="NZ_FMAU01000004.1"/>
</dbReference>
<dbReference type="Proteomes" id="UP000181997">
    <property type="component" value="Unassembled WGS sequence"/>
</dbReference>
<keyword evidence="2" id="KW-0863">Zinc-finger</keyword>
<keyword evidence="3" id="KW-0862">Zinc</keyword>
<evidence type="ECO:0000259" key="4">
    <source>
        <dbReference type="PROSITE" id="PS51266"/>
    </source>
</evidence>
<reference evidence="6" key="1">
    <citation type="submission" date="2016-08" db="EMBL/GenBank/DDBJ databases">
        <authorList>
            <person name="Varghese N."/>
            <person name="Submissions Spin"/>
        </authorList>
    </citation>
    <scope>NUCLEOTIDE SEQUENCE [LARGE SCALE GENOMIC DNA]</scope>
    <source>
        <strain evidence="6">SGD-1123</strain>
    </source>
</reference>
<dbReference type="PANTHER" id="PTHR28082:SF1">
    <property type="entry name" value="HELPER OF TIM PROTEIN 13"/>
    <property type="match status" value="1"/>
</dbReference>
<keyword evidence="6" id="KW-1185">Reference proteome</keyword>
<organism evidence="5 6">
    <name type="scientific">[Bacillus] enclensis</name>
    <dbReference type="NCBI Taxonomy" id="1402860"/>
    <lineage>
        <taxon>Bacteria</taxon>
        <taxon>Bacillati</taxon>
        <taxon>Bacillota</taxon>
        <taxon>Bacilli</taxon>
        <taxon>Bacillales</taxon>
        <taxon>Bacillaceae</taxon>
        <taxon>Rossellomorea</taxon>
    </lineage>
</organism>
<proteinExistence type="predicted"/>
<dbReference type="GO" id="GO:0008270">
    <property type="term" value="F:zinc ion binding"/>
    <property type="evidence" value="ECO:0007669"/>
    <property type="project" value="UniProtKB-KW"/>
</dbReference>
<dbReference type="EMBL" id="FMAU01000004">
    <property type="protein sequence ID" value="SCC26665.1"/>
    <property type="molecule type" value="Genomic_DNA"/>
</dbReference>
<evidence type="ECO:0000256" key="1">
    <source>
        <dbReference type="ARBA" id="ARBA00022723"/>
    </source>
</evidence>
<dbReference type="SUPFAM" id="SSF161219">
    <property type="entry name" value="CHY zinc finger-like"/>
    <property type="match status" value="1"/>
</dbReference>
<evidence type="ECO:0000313" key="6">
    <source>
        <dbReference type="Proteomes" id="UP000181997"/>
    </source>
</evidence>
<feature type="domain" description="CHY-type" evidence="4">
    <location>
        <begin position="12"/>
        <end position="93"/>
    </location>
</feature>
<dbReference type="InterPro" id="IPR037274">
    <property type="entry name" value="Znf_CHY_sf"/>
</dbReference>
<dbReference type="AlphaFoldDB" id="A0A1C4D5K1"/>